<evidence type="ECO:0000256" key="1">
    <source>
        <dbReference type="SAM" id="SignalP"/>
    </source>
</evidence>
<name>V7C217_PHAVU</name>
<evidence type="ECO:0000313" key="3">
    <source>
        <dbReference type="Proteomes" id="UP000000226"/>
    </source>
</evidence>
<dbReference type="OrthoDB" id="1411416at2759"/>
<dbReference type="AlphaFoldDB" id="V7C217"/>
<accession>V7C217</accession>
<keyword evidence="3" id="KW-1185">Reference proteome</keyword>
<protein>
    <recommendedName>
        <fullName evidence="4">Rapid ALkalinization Factor</fullName>
    </recommendedName>
</protein>
<evidence type="ECO:0000313" key="2">
    <source>
        <dbReference type="EMBL" id="ESW23340.1"/>
    </source>
</evidence>
<proteinExistence type="predicted"/>
<dbReference type="Gramene" id="ESW23340">
    <property type="protein sequence ID" value="ESW23340"/>
    <property type="gene ID" value="PHAVU_004G038600g"/>
</dbReference>
<gene>
    <name evidence="2" type="ORF">PHAVU_004G038600g</name>
</gene>
<dbReference type="EMBL" id="CM002291">
    <property type="protein sequence ID" value="ESW23340.1"/>
    <property type="molecule type" value="Genomic_DNA"/>
</dbReference>
<keyword evidence="1" id="KW-0732">Signal</keyword>
<dbReference type="OMA" id="YSRACGR"/>
<feature type="signal peptide" evidence="1">
    <location>
        <begin position="1"/>
        <end position="23"/>
    </location>
</feature>
<organism evidence="2 3">
    <name type="scientific">Phaseolus vulgaris</name>
    <name type="common">Kidney bean</name>
    <name type="synonym">French bean</name>
    <dbReference type="NCBI Taxonomy" id="3885"/>
    <lineage>
        <taxon>Eukaryota</taxon>
        <taxon>Viridiplantae</taxon>
        <taxon>Streptophyta</taxon>
        <taxon>Embryophyta</taxon>
        <taxon>Tracheophyta</taxon>
        <taxon>Spermatophyta</taxon>
        <taxon>Magnoliopsida</taxon>
        <taxon>eudicotyledons</taxon>
        <taxon>Gunneridae</taxon>
        <taxon>Pentapetalae</taxon>
        <taxon>rosids</taxon>
        <taxon>fabids</taxon>
        <taxon>Fabales</taxon>
        <taxon>Fabaceae</taxon>
        <taxon>Papilionoideae</taxon>
        <taxon>50 kb inversion clade</taxon>
        <taxon>NPAAA clade</taxon>
        <taxon>indigoferoid/millettioid clade</taxon>
        <taxon>Phaseoleae</taxon>
        <taxon>Phaseolus</taxon>
    </lineage>
</organism>
<feature type="chain" id="PRO_5004755166" description="Rapid ALkalinization Factor" evidence="1">
    <location>
        <begin position="24"/>
        <end position="100"/>
    </location>
</feature>
<reference evidence="3" key="1">
    <citation type="journal article" date="2014" name="Nat. Genet.">
        <title>A reference genome for common bean and genome-wide analysis of dual domestications.</title>
        <authorList>
            <person name="Schmutz J."/>
            <person name="McClean P.E."/>
            <person name="Mamidi S."/>
            <person name="Wu G.A."/>
            <person name="Cannon S.B."/>
            <person name="Grimwood J."/>
            <person name="Jenkins J."/>
            <person name="Shu S."/>
            <person name="Song Q."/>
            <person name="Chavarro C."/>
            <person name="Torres-Torres M."/>
            <person name="Geffroy V."/>
            <person name="Moghaddam S.M."/>
            <person name="Gao D."/>
            <person name="Abernathy B."/>
            <person name="Barry K."/>
            <person name="Blair M."/>
            <person name="Brick M.A."/>
            <person name="Chovatia M."/>
            <person name="Gepts P."/>
            <person name="Goodstein D.M."/>
            <person name="Gonzales M."/>
            <person name="Hellsten U."/>
            <person name="Hyten D.L."/>
            <person name="Jia G."/>
            <person name="Kelly J.D."/>
            <person name="Kudrna D."/>
            <person name="Lee R."/>
            <person name="Richard M.M."/>
            <person name="Miklas P.N."/>
            <person name="Osorno J.M."/>
            <person name="Rodrigues J."/>
            <person name="Thareau V."/>
            <person name="Urrea C.A."/>
            <person name="Wang M."/>
            <person name="Yu Y."/>
            <person name="Zhang M."/>
            <person name="Wing R.A."/>
            <person name="Cregan P.B."/>
            <person name="Rokhsar D.S."/>
            <person name="Jackson S.A."/>
        </authorList>
    </citation>
    <scope>NUCLEOTIDE SEQUENCE [LARGE SCALE GENOMIC DNA]</scope>
    <source>
        <strain evidence="3">cv. G19833</strain>
    </source>
</reference>
<evidence type="ECO:0008006" key="4">
    <source>
        <dbReference type="Google" id="ProtNLM"/>
    </source>
</evidence>
<sequence length="100" mass="10987">MKNKGLFYLVLVITLIQFHLSMATPWKEINSISSDMESEFLFGSHVARMLYDVSQSVSGQTGNSNNQAVNCPQSNGYRSCLPSQNGGGANKNCADYTRNC</sequence>
<dbReference type="eggNOG" id="ENOG502SDUM">
    <property type="taxonomic scope" value="Eukaryota"/>
</dbReference>
<dbReference type="Proteomes" id="UP000000226">
    <property type="component" value="Chromosome 4"/>
</dbReference>